<dbReference type="InterPro" id="IPR029063">
    <property type="entry name" value="SAM-dependent_MTases_sf"/>
</dbReference>
<dbReference type="GO" id="GO:0009007">
    <property type="term" value="F:site-specific DNA-methyltransferase (adenine-specific) activity"/>
    <property type="evidence" value="ECO:0007669"/>
    <property type="project" value="TreeGrafter"/>
</dbReference>
<accession>A0A1D2QLM9</accession>
<keyword evidence="3" id="KW-0808">Transferase</keyword>
<dbReference type="InterPro" id="IPR001091">
    <property type="entry name" value="RM_Methyltransferase"/>
</dbReference>
<dbReference type="PANTHER" id="PTHR13370:SF3">
    <property type="entry name" value="TRNA (GUANINE(10)-N2)-METHYLTRANSFERASE HOMOLOG"/>
    <property type="match status" value="1"/>
</dbReference>
<dbReference type="Proteomes" id="UP000242502">
    <property type="component" value="Unassembled WGS sequence"/>
</dbReference>
<gene>
    <name evidence="6" type="ORF">AB835_13940</name>
</gene>
<dbReference type="GO" id="GO:0005737">
    <property type="term" value="C:cytoplasm"/>
    <property type="evidence" value="ECO:0007669"/>
    <property type="project" value="TreeGrafter"/>
</dbReference>
<evidence type="ECO:0000313" key="6">
    <source>
        <dbReference type="EMBL" id="ODS22481.1"/>
    </source>
</evidence>
<evidence type="ECO:0000256" key="4">
    <source>
        <dbReference type="RuleBase" id="RU362026"/>
    </source>
</evidence>
<dbReference type="AlphaFoldDB" id="A0A1D2QLM9"/>
<reference evidence="6 7" key="1">
    <citation type="journal article" date="2016" name="Appl. Environ. Microbiol.">
        <title>Lack of Overt Genome Reduction in the Bryostatin-Producing Bryozoan Symbiont "Candidatus Endobugula sertula".</title>
        <authorList>
            <person name="Miller I.J."/>
            <person name="Vanee N."/>
            <person name="Fong S.S."/>
            <person name="Lim-Fong G.E."/>
            <person name="Kwan J.C."/>
        </authorList>
    </citation>
    <scope>NUCLEOTIDE SEQUENCE [LARGE SCALE GENOMIC DNA]</scope>
    <source>
        <strain evidence="6">AB1-4</strain>
    </source>
</reference>
<dbReference type="GO" id="GO:0003677">
    <property type="term" value="F:DNA binding"/>
    <property type="evidence" value="ECO:0007669"/>
    <property type="project" value="InterPro"/>
</dbReference>
<dbReference type="SUPFAM" id="SSF53335">
    <property type="entry name" value="S-adenosyl-L-methionine-dependent methyltransferases"/>
    <property type="match status" value="1"/>
</dbReference>
<dbReference type="InterPro" id="IPR002941">
    <property type="entry name" value="DNA_methylase_N4/N6"/>
</dbReference>
<dbReference type="Gene3D" id="3.40.50.150">
    <property type="entry name" value="Vaccinia Virus protein VP39"/>
    <property type="match status" value="1"/>
</dbReference>
<dbReference type="PROSITE" id="PS00092">
    <property type="entry name" value="N6_MTASE"/>
    <property type="match status" value="1"/>
</dbReference>
<comment type="caution">
    <text evidence="6">The sequence shown here is derived from an EMBL/GenBank/DDBJ whole genome shotgun (WGS) entry which is preliminary data.</text>
</comment>
<evidence type="ECO:0000259" key="5">
    <source>
        <dbReference type="Pfam" id="PF01555"/>
    </source>
</evidence>
<evidence type="ECO:0000256" key="1">
    <source>
        <dbReference type="ARBA" id="ARBA00006594"/>
    </source>
</evidence>
<dbReference type="Pfam" id="PF01555">
    <property type="entry name" value="N6_N4_Mtase"/>
    <property type="match status" value="1"/>
</dbReference>
<dbReference type="GO" id="GO:0032259">
    <property type="term" value="P:methylation"/>
    <property type="evidence" value="ECO:0007669"/>
    <property type="project" value="UniProtKB-KW"/>
</dbReference>
<dbReference type="GO" id="GO:0008170">
    <property type="term" value="F:N-methyltransferase activity"/>
    <property type="evidence" value="ECO:0007669"/>
    <property type="project" value="InterPro"/>
</dbReference>
<dbReference type="InterPro" id="IPR002052">
    <property type="entry name" value="DNA_methylase_N6_adenine_CS"/>
</dbReference>
<evidence type="ECO:0000256" key="3">
    <source>
        <dbReference type="ARBA" id="ARBA00022679"/>
    </source>
</evidence>
<evidence type="ECO:0000313" key="7">
    <source>
        <dbReference type="Proteomes" id="UP000242502"/>
    </source>
</evidence>
<evidence type="ECO:0000256" key="2">
    <source>
        <dbReference type="ARBA" id="ARBA00022603"/>
    </source>
</evidence>
<organism evidence="6 7">
    <name type="scientific">Candidatus Endobugula sertula</name>
    <name type="common">Bugula neritina bacterial symbiont</name>
    <dbReference type="NCBI Taxonomy" id="62101"/>
    <lineage>
        <taxon>Bacteria</taxon>
        <taxon>Pseudomonadati</taxon>
        <taxon>Pseudomonadota</taxon>
        <taxon>Gammaproteobacteria</taxon>
        <taxon>Cellvibrionales</taxon>
        <taxon>Cellvibrionaceae</taxon>
        <taxon>Candidatus Endobugula</taxon>
    </lineage>
</organism>
<proteinExistence type="inferred from homology"/>
<dbReference type="PRINTS" id="PR00508">
    <property type="entry name" value="S21N4MTFRASE"/>
</dbReference>
<dbReference type="PANTHER" id="PTHR13370">
    <property type="entry name" value="RNA METHYLASE-RELATED"/>
    <property type="match status" value="1"/>
</dbReference>
<comment type="similarity">
    <text evidence="1 4">Belongs to the N(4)/N(6)-methyltransferase family.</text>
</comment>
<dbReference type="STRING" id="62101.AB835_13940"/>
<sequence length="230" mass="25572">MAYDLVPSNEKHLPRNRILCGESAALLASFPSESVDLVVTDPPYLINYRDRDGRTVMNDDNPEAVLSVYDELYRVLKPNSYCISFYGWSTIAAFSERWKQTGFNIAGHFVWHKNYQSSAGHVGYCHESAYLLVKGNPIKPQQPLPDVQAWDYSGNKSHPTEKAVSILTPLINTYSNQGGVVLDPFSGSGSTAVSAVLNGRDYIGIELVQRYCELAERRIAGACRYLDQAA</sequence>
<feature type="domain" description="DNA methylase N-4/N-6" evidence="5">
    <location>
        <begin position="35"/>
        <end position="216"/>
    </location>
</feature>
<keyword evidence="2 6" id="KW-0489">Methyltransferase</keyword>
<dbReference type="EC" id="2.1.1.-" evidence="4"/>
<protein>
    <recommendedName>
        <fullName evidence="4">Methyltransferase</fullName>
        <ecNumber evidence="4">2.1.1.-</ecNumber>
    </recommendedName>
</protein>
<dbReference type="EMBL" id="MDLC01000075">
    <property type="protein sequence ID" value="ODS22481.1"/>
    <property type="molecule type" value="Genomic_DNA"/>
</dbReference>
<dbReference type="NCBIfam" id="NF010253">
    <property type="entry name" value="PRK13699.1"/>
    <property type="match status" value="1"/>
</dbReference>
<name>A0A1D2QLM9_9GAMM</name>